<feature type="compositionally biased region" description="Low complexity" evidence="6">
    <location>
        <begin position="158"/>
        <end position="172"/>
    </location>
</feature>
<name>A0A9J6H7Z9_HAELO</name>
<keyword evidence="4 5" id="KW-0238">DNA-binding</keyword>
<feature type="compositionally biased region" description="Polar residues" evidence="6">
    <location>
        <begin position="130"/>
        <end position="148"/>
    </location>
</feature>
<keyword evidence="9" id="KW-1185">Reference proteome</keyword>
<dbReference type="Proteomes" id="UP000821853">
    <property type="component" value="Unassembled WGS sequence"/>
</dbReference>
<reference evidence="8 9" key="1">
    <citation type="journal article" date="2020" name="Cell">
        <title>Large-Scale Comparative Analyses of Tick Genomes Elucidate Their Genetic Diversity and Vector Capacities.</title>
        <authorList>
            <consortium name="Tick Genome and Microbiome Consortium (TIGMIC)"/>
            <person name="Jia N."/>
            <person name="Wang J."/>
            <person name="Shi W."/>
            <person name="Du L."/>
            <person name="Sun Y."/>
            <person name="Zhan W."/>
            <person name="Jiang J.F."/>
            <person name="Wang Q."/>
            <person name="Zhang B."/>
            <person name="Ji P."/>
            <person name="Bell-Sakyi L."/>
            <person name="Cui X.M."/>
            <person name="Yuan T.T."/>
            <person name="Jiang B.G."/>
            <person name="Yang W.F."/>
            <person name="Lam T.T."/>
            <person name="Chang Q.C."/>
            <person name="Ding S.J."/>
            <person name="Wang X.J."/>
            <person name="Zhu J.G."/>
            <person name="Ruan X.D."/>
            <person name="Zhao L."/>
            <person name="Wei J.T."/>
            <person name="Ye R.Z."/>
            <person name="Que T.C."/>
            <person name="Du C.H."/>
            <person name="Zhou Y.H."/>
            <person name="Cheng J.X."/>
            <person name="Dai P.F."/>
            <person name="Guo W.B."/>
            <person name="Han X.H."/>
            <person name="Huang E.J."/>
            <person name="Li L.F."/>
            <person name="Wei W."/>
            <person name="Gao Y.C."/>
            <person name="Liu J.Z."/>
            <person name="Shao H.Z."/>
            <person name="Wang X."/>
            <person name="Wang C.C."/>
            <person name="Yang T.C."/>
            <person name="Huo Q.B."/>
            <person name="Li W."/>
            <person name="Chen H.Y."/>
            <person name="Chen S.E."/>
            <person name="Zhou L.G."/>
            <person name="Ni X.B."/>
            <person name="Tian J.H."/>
            <person name="Sheng Y."/>
            <person name="Liu T."/>
            <person name="Pan Y.S."/>
            <person name="Xia L.Y."/>
            <person name="Li J."/>
            <person name="Zhao F."/>
            <person name="Cao W.C."/>
        </authorList>
    </citation>
    <scope>NUCLEOTIDE SEQUENCE [LARGE SCALE GENOMIC DNA]</scope>
    <source>
        <strain evidence="8">HaeL-2018</strain>
    </source>
</reference>
<proteinExistence type="predicted"/>
<evidence type="ECO:0000256" key="1">
    <source>
        <dbReference type="ARBA" id="ARBA00022723"/>
    </source>
</evidence>
<feature type="domain" description="THAP-type" evidence="7">
    <location>
        <begin position="1"/>
        <end position="101"/>
    </location>
</feature>
<dbReference type="VEuPathDB" id="VectorBase:HLOH_062899"/>
<dbReference type="InterPro" id="IPR006612">
    <property type="entry name" value="THAP_Znf"/>
</dbReference>
<keyword evidence="3" id="KW-0862">Zinc</keyword>
<dbReference type="GO" id="GO:0008270">
    <property type="term" value="F:zinc ion binding"/>
    <property type="evidence" value="ECO:0007669"/>
    <property type="project" value="UniProtKB-KW"/>
</dbReference>
<comment type="caution">
    <text evidence="8">The sequence shown here is derived from an EMBL/GenBank/DDBJ whole genome shotgun (WGS) entry which is preliminary data.</text>
</comment>
<gene>
    <name evidence="8" type="ORF">HPB48_025600</name>
</gene>
<keyword evidence="1" id="KW-0479">Metal-binding</keyword>
<organism evidence="8 9">
    <name type="scientific">Haemaphysalis longicornis</name>
    <name type="common">Bush tick</name>
    <dbReference type="NCBI Taxonomy" id="44386"/>
    <lineage>
        <taxon>Eukaryota</taxon>
        <taxon>Metazoa</taxon>
        <taxon>Ecdysozoa</taxon>
        <taxon>Arthropoda</taxon>
        <taxon>Chelicerata</taxon>
        <taxon>Arachnida</taxon>
        <taxon>Acari</taxon>
        <taxon>Parasitiformes</taxon>
        <taxon>Ixodida</taxon>
        <taxon>Ixodoidea</taxon>
        <taxon>Ixodidae</taxon>
        <taxon>Haemaphysalinae</taxon>
        <taxon>Haemaphysalis</taxon>
    </lineage>
</organism>
<dbReference type="OrthoDB" id="6611034at2759"/>
<evidence type="ECO:0000256" key="6">
    <source>
        <dbReference type="SAM" id="MobiDB-lite"/>
    </source>
</evidence>
<dbReference type="AlphaFoldDB" id="A0A9J6H7Z9"/>
<keyword evidence="2 5" id="KW-0863">Zinc-finger</keyword>
<feature type="region of interest" description="Disordered" evidence="6">
    <location>
        <begin position="81"/>
        <end position="187"/>
    </location>
</feature>
<evidence type="ECO:0000259" key="7">
    <source>
        <dbReference type="PROSITE" id="PS50950"/>
    </source>
</evidence>
<evidence type="ECO:0000256" key="4">
    <source>
        <dbReference type="ARBA" id="ARBA00023125"/>
    </source>
</evidence>
<evidence type="ECO:0000256" key="5">
    <source>
        <dbReference type="PROSITE-ProRule" id="PRU00309"/>
    </source>
</evidence>
<evidence type="ECO:0000256" key="3">
    <source>
        <dbReference type="ARBA" id="ARBA00022833"/>
    </source>
</evidence>
<sequence length="257" mass="27742">MTGCSVPNCKNRSEKWEIIFFNSFREVSDSTSPAVASAYGLREAAVTIRADMREHAVSSVRYVLTQLDDVLSQDHFTPDQFESYSNDGRKKLRRNAVPSILPATLRATNDSAPEGGNGSSGAVQVEGVSPSDSAVATDSVKPSDSADLSSCAEAENDAASATTSREASAASSVPRAAQLDSTNDDAPAHRATVEPLQNCQRHLFCPWKCCRKTSHYQSLAKASFLTFCVFKFQKIKGASKLMGRGWEAESFIFIVGI</sequence>
<protein>
    <recommendedName>
        <fullName evidence="7">THAP-type domain-containing protein</fullName>
    </recommendedName>
</protein>
<dbReference type="GO" id="GO:0003677">
    <property type="term" value="F:DNA binding"/>
    <property type="evidence" value="ECO:0007669"/>
    <property type="project" value="UniProtKB-UniRule"/>
</dbReference>
<accession>A0A9J6H7Z9</accession>
<dbReference type="EMBL" id="JABSTR010001252">
    <property type="protein sequence ID" value="KAH9383830.1"/>
    <property type="molecule type" value="Genomic_DNA"/>
</dbReference>
<evidence type="ECO:0000313" key="8">
    <source>
        <dbReference type="EMBL" id="KAH9383830.1"/>
    </source>
</evidence>
<evidence type="ECO:0000313" key="9">
    <source>
        <dbReference type="Proteomes" id="UP000821853"/>
    </source>
</evidence>
<evidence type="ECO:0000256" key="2">
    <source>
        <dbReference type="ARBA" id="ARBA00022771"/>
    </source>
</evidence>
<dbReference type="PROSITE" id="PS50950">
    <property type="entry name" value="ZF_THAP"/>
    <property type="match status" value="1"/>
</dbReference>